<dbReference type="GO" id="GO:0003950">
    <property type="term" value="F:NAD+ poly-ADP-ribosyltransferase activity"/>
    <property type="evidence" value="ECO:0007669"/>
    <property type="project" value="TreeGrafter"/>
</dbReference>
<sequence length="295" mass="33427">MDFKMSLPRGSKHLTSEDPVKSATVSVQPAVQKPNGLSLNSSRGPVQPASALFQQLVQIPLSVSPDSVDDMYHGCSDRMLIKVKRHYLPRSTREGLHTTFTELCALRAMHNKDFYDQLSLDHFRALCAYTAGSYADLNRAVRGGKDSYRTSFEFHALHFLLSDAIRLLKVNQRSCYTSFRRSKLLFTGKPGQNMRFGSFASSSLNRELRHFGEKTCFEIHTCYGAYLKSYSELDSDEEEVLIPPYEMFNIVSADTSGVNHCDVLYKLETAGIYSHLNCQVVQTHRHMDNINTMFV</sequence>
<protein>
    <recommendedName>
        <fullName evidence="7">NAD(P)(+)--arginine ADP-ribosyltransferase</fullName>
        <ecNumber evidence="7">2.4.2.31</ecNumber>
    </recommendedName>
    <alternativeName>
        <fullName evidence="7">Mono(ADP-ribosyl)transferase</fullName>
    </alternativeName>
</protein>
<dbReference type="GO" id="GO:0016779">
    <property type="term" value="F:nucleotidyltransferase activity"/>
    <property type="evidence" value="ECO:0007669"/>
    <property type="project" value="UniProtKB-KW"/>
</dbReference>
<evidence type="ECO:0000256" key="2">
    <source>
        <dbReference type="ARBA" id="ARBA00022676"/>
    </source>
</evidence>
<dbReference type="OrthoDB" id="423533at2759"/>
<dbReference type="GO" id="GO:0106274">
    <property type="term" value="F:NAD+-protein-arginine ADP-ribosyltransferase activity"/>
    <property type="evidence" value="ECO:0007669"/>
    <property type="project" value="UniProtKB-EC"/>
</dbReference>
<comment type="similarity">
    <text evidence="1 7">Belongs to the Arg-specific ADP-ribosyltransferase family.</text>
</comment>
<evidence type="ECO:0000256" key="5">
    <source>
        <dbReference type="ARBA" id="ARBA00022857"/>
    </source>
</evidence>
<reference evidence="10" key="1">
    <citation type="submission" date="2025-08" db="UniProtKB">
        <authorList>
            <consortium name="RefSeq"/>
        </authorList>
    </citation>
    <scope>IDENTIFICATION</scope>
    <source>
        <strain evidence="10">Quisiro</strain>
        <tissue evidence="10">Liver</tissue>
    </source>
</reference>
<evidence type="ECO:0000256" key="1">
    <source>
        <dbReference type="ARBA" id="ARBA00009558"/>
    </source>
</evidence>
<keyword evidence="2 7" id="KW-0328">Glycosyltransferase</keyword>
<dbReference type="GeneID" id="106528327"/>
<keyword evidence="4" id="KW-0548">Nucleotidyltransferase</keyword>
<dbReference type="InterPro" id="IPR050999">
    <property type="entry name" value="ADP-ribosyltransferase_ARG"/>
</dbReference>
<dbReference type="Gene3D" id="3.90.176.10">
    <property type="entry name" value="Toxin ADP-ribosyltransferase, Chain A, domain 1"/>
    <property type="match status" value="1"/>
</dbReference>
<keyword evidence="5 7" id="KW-0521">NADP</keyword>
<dbReference type="PANTHER" id="PTHR10339">
    <property type="entry name" value="ADP-RIBOSYLTRANSFERASE"/>
    <property type="match status" value="1"/>
</dbReference>
<comment type="catalytic activity">
    <reaction evidence="6 7">
        <text>L-arginyl-[protein] + NAD(+) = N(omega)-(ADP-D-ribosyl)-L-arginyl-[protein] + nicotinamide + H(+)</text>
        <dbReference type="Rhea" id="RHEA:19149"/>
        <dbReference type="Rhea" id="RHEA-COMP:10532"/>
        <dbReference type="Rhea" id="RHEA-COMP:15087"/>
        <dbReference type="ChEBI" id="CHEBI:15378"/>
        <dbReference type="ChEBI" id="CHEBI:17154"/>
        <dbReference type="ChEBI" id="CHEBI:29965"/>
        <dbReference type="ChEBI" id="CHEBI:57540"/>
        <dbReference type="ChEBI" id="CHEBI:142554"/>
        <dbReference type="EC" id="2.4.2.31"/>
    </reaction>
</comment>
<evidence type="ECO:0000256" key="7">
    <source>
        <dbReference type="RuleBase" id="RU361228"/>
    </source>
</evidence>
<dbReference type="KEGG" id="alim:106528327"/>
<dbReference type="Proteomes" id="UP000192220">
    <property type="component" value="Unplaced"/>
</dbReference>
<dbReference type="RefSeq" id="XP_013878929.1">
    <property type="nucleotide sequence ID" value="XM_014023475.1"/>
</dbReference>
<accession>A0A2I4CG06</accession>
<proteinExistence type="inferred from homology"/>
<evidence type="ECO:0000313" key="9">
    <source>
        <dbReference type="Proteomes" id="UP000192220"/>
    </source>
</evidence>
<dbReference type="PANTHER" id="PTHR10339:SF27">
    <property type="entry name" value="NAD(P)(+)--ARGININE ADP-RIBOSYLTRANSFERASE"/>
    <property type="match status" value="1"/>
</dbReference>
<dbReference type="EC" id="2.4.2.31" evidence="7"/>
<dbReference type="PROSITE" id="PS51996">
    <property type="entry name" value="TR_MART"/>
    <property type="match status" value="1"/>
</dbReference>
<keyword evidence="3 7" id="KW-0808">Transferase</keyword>
<evidence type="ECO:0000313" key="10">
    <source>
        <dbReference type="RefSeq" id="XP_013878929.1"/>
    </source>
</evidence>
<dbReference type="FunCoup" id="A0A2I4CG06">
    <property type="interactions" value="1128"/>
</dbReference>
<dbReference type="InParanoid" id="A0A2I4CG06"/>
<feature type="region of interest" description="Disordered" evidence="8">
    <location>
        <begin position="1"/>
        <end position="27"/>
    </location>
</feature>
<keyword evidence="7" id="KW-0520">NAD</keyword>
<keyword evidence="9" id="KW-1185">Reference proteome</keyword>
<evidence type="ECO:0000256" key="3">
    <source>
        <dbReference type="ARBA" id="ARBA00022679"/>
    </source>
</evidence>
<dbReference type="AlphaFoldDB" id="A0A2I4CG06"/>
<dbReference type="SUPFAM" id="SSF56399">
    <property type="entry name" value="ADP-ribosylation"/>
    <property type="match status" value="1"/>
</dbReference>
<gene>
    <name evidence="10" type="primary">LOC106528327</name>
</gene>
<evidence type="ECO:0000256" key="6">
    <source>
        <dbReference type="ARBA" id="ARBA00047597"/>
    </source>
</evidence>
<evidence type="ECO:0000256" key="4">
    <source>
        <dbReference type="ARBA" id="ARBA00022695"/>
    </source>
</evidence>
<organism evidence="9 10">
    <name type="scientific">Austrofundulus limnaeus</name>
    <name type="common">Annual killifish</name>
    <dbReference type="NCBI Taxonomy" id="52670"/>
    <lineage>
        <taxon>Eukaryota</taxon>
        <taxon>Metazoa</taxon>
        <taxon>Chordata</taxon>
        <taxon>Craniata</taxon>
        <taxon>Vertebrata</taxon>
        <taxon>Euteleostomi</taxon>
        <taxon>Actinopterygii</taxon>
        <taxon>Neopterygii</taxon>
        <taxon>Teleostei</taxon>
        <taxon>Neoteleostei</taxon>
        <taxon>Acanthomorphata</taxon>
        <taxon>Ovalentaria</taxon>
        <taxon>Atherinomorphae</taxon>
        <taxon>Cyprinodontiformes</taxon>
        <taxon>Rivulidae</taxon>
        <taxon>Austrofundulus</taxon>
    </lineage>
</organism>
<name>A0A2I4CG06_AUSLI</name>
<evidence type="ECO:0000256" key="8">
    <source>
        <dbReference type="SAM" id="MobiDB-lite"/>
    </source>
</evidence>
<dbReference type="PRINTS" id="PR00970">
    <property type="entry name" value="RIBTRNSFRASE"/>
</dbReference>
<dbReference type="Pfam" id="PF01129">
    <property type="entry name" value="ART"/>
    <property type="match status" value="1"/>
</dbReference>
<dbReference type="InterPro" id="IPR000768">
    <property type="entry name" value="ART"/>
</dbReference>